<dbReference type="InParanoid" id="A0A259TU38"/>
<dbReference type="EMBL" id="MQWB01000014">
    <property type="protein sequence ID" value="OZC01196.1"/>
    <property type="molecule type" value="Genomic_DNA"/>
</dbReference>
<organism evidence="2 3">
    <name type="scientific">Rubricoccus marinus</name>
    <dbReference type="NCBI Taxonomy" id="716817"/>
    <lineage>
        <taxon>Bacteria</taxon>
        <taxon>Pseudomonadati</taxon>
        <taxon>Rhodothermota</taxon>
        <taxon>Rhodothermia</taxon>
        <taxon>Rhodothermales</taxon>
        <taxon>Rubricoccaceae</taxon>
        <taxon>Rubricoccus</taxon>
    </lineage>
</organism>
<dbReference type="CDD" id="cd00267">
    <property type="entry name" value="ABC_ATPase"/>
    <property type="match status" value="2"/>
</dbReference>
<dbReference type="AlphaFoldDB" id="A0A259TU38"/>
<name>A0A259TU38_9BACT</name>
<dbReference type="GO" id="GO:0016887">
    <property type="term" value="F:ATP hydrolysis activity"/>
    <property type="evidence" value="ECO:0007669"/>
    <property type="project" value="InterPro"/>
</dbReference>
<dbReference type="Pfam" id="PF13304">
    <property type="entry name" value="AAA_21"/>
    <property type="match status" value="1"/>
</dbReference>
<keyword evidence="3" id="KW-1185">Reference proteome</keyword>
<accession>A0A259TU38</accession>
<proteinExistence type="predicted"/>
<dbReference type="SMART" id="SM00382">
    <property type="entry name" value="AAA"/>
    <property type="match status" value="1"/>
</dbReference>
<dbReference type="InterPro" id="IPR027417">
    <property type="entry name" value="P-loop_NTPase"/>
</dbReference>
<evidence type="ECO:0000313" key="3">
    <source>
        <dbReference type="Proteomes" id="UP000216446"/>
    </source>
</evidence>
<dbReference type="SUPFAM" id="SSF52540">
    <property type="entry name" value="P-loop containing nucleoside triphosphate hydrolases"/>
    <property type="match status" value="1"/>
</dbReference>
<dbReference type="InterPro" id="IPR003593">
    <property type="entry name" value="AAA+_ATPase"/>
</dbReference>
<dbReference type="InterPro" id="IPR003959">
    <property type="entry name" value="ATPase_AAA_core"/>
</dbReference>
<dbReference type="PANTHER" id="PTHR43581">
    <property type="entry name" value="ATP/GTP PHOSPHATASE"/>
    <property type="match status" value="1"/>
</dbReference>
<reference evidence="2 3" key="1">
    <citation type="submission" date="2016-11" db="EMBL/GenBank/DDBJ databases">
        <title>Study of marine rhodopsin-containing bacteria.</title>
        <authorList>
            <person name="Yoshizawa S."/>
            <person name="Kumagai Y."/>
            <person name="Kogure K."/>
        </authorList>
    </citation>
    <scope>NUCLEOTIDE SEQUENCE [LARGE SCALE GENOMIC DNA]</scope>
    <source>
        <strain evidence="2 3">SG-29</strain>
    </source>
</reference>
<comment type="caution">
    <text evidence="2">The sequence shown here is derived from an EMBL/GenBank/DDBJ whole genome shotgun (WGS) entry which is preliminary data.</text>
</comment>
<dbReference type="PANTHER" id="PTHR43581:SF2">
    <property type="entry name" value="EXCINUCLEASE ATPASE SUBUNIT"/>
    <property type="match status" value="1"/>
</dbReference>
<sequence>MSEEPEIDVAGAGRPLIHRIVLRQGATEGASTLHFQPGPVTVLVGPNNSGKSLLLREIEEALAPGSIVAVAQTARAGGQEAGRAIFNARQQLQKKAERPKVLEQVRLDPAFETFAQLAADTLSVKSVPYQYSEKVGVGNGEKAVGTEFVLKSTVSNISDRVAHQLLEQFDREGSVPGILMERLIRVDGRLRFELVGDRERGDLHDAPPLDNVLRRLLDDGETRERLRAEVLRAFPGVHVVVDGTRGAELRFGVNPEAPPSPAVELGADPAAVDYHARTTPLAEASDGVNAFVALVAVLLSGPYDVMLVDEPEAYLPAPRQRQLGRLLTDLSRERGGHVIVSTHSPSFLEGCIERDPTGLRVVRLTYDGERGTARLLADDDLRRLALEPLLRNTAALDGLFRDAVVVTEDHNDRVVYQEVSRRLSDTSADVPDPDVLFVSAENKSTLAHLAGPLRRLGVPAVIQGDLDLIHGLPSNVLDCGDPRYWTKELPRTLRAAGVLEAEVARLVDAAREIVQTYRDHGIQRGAIKTKGRTVLTGDDRARLDAWLLKLAEYGVLLVPVGELERWGLAGANKKGREWVEAAFDGMGSDPNDDRYVRPPEGVSADRSAPAEDVWSFVAQMKGWGTAPARGLGPVGEVPPFAPAYRPELVAHHDEQVHKEVAQLQAVLGDLRKRFADVERNQTPDPRPVPNAVPQVGDWFAASVELMESRDRLALALRDLNHVNAPTRS</sequence>
<dbReference type="InterPro" id="IPR051396">
    <property type="entry name" value="Bact_Antivir_Def_Nuclease"/>
</dbReference>
<dbReference type="Proteomes" id="UP000216446">
    <property type="component" value="Unassembled WGS sequence"/>
</dbReference>
<evidence type="ECO:0000313" key="2">
    <source>
        <dbReference type="EMBL" id="OZC01196.1"/>
    </source>
</evidence>
<dbReference type="GO" id="GO:0005524">
    <property type="term" value="F:ATP binding"/>
    <property type="evidence" value="ECO:0007669"/>
    <property type="project" value="InterPro"/>
</dbReference>
<gene>
    <name evidence="2" type="ORF">BSZ36_18235</name>
</gene>
<dbReference type="Gene3D" id="3.40.50.300">
    <property type="entry name" value="P-loop containing nucleotide triphosphate hydrolases"/>
    <property type="match status" value="1"/>
</dbReference>
<feature type="domain" description="AAA+ ATPase" evidence="1">
    <location>
        <begin position="37"/>
        <end position="367"/>
    </location>
</feature>
<evidence type="ECO:0000259" key="1">
    <source>
        <dbReference type="SMART" id="SM00382"/>
    </source>
</evidence>
<protein>
    <recommendedName>
        <fullName evidence="1">AAA+ ATPase domain-containing protein</fullName>
    </recommendedName>
</protein>